<keyword evidence="6" id="KW-0597">Phosphoprotein</keyword>
<feature type="domain" description="OmpR/PhoB-type" evidence="9">
    <location>
        <begin position="132"/>
        <end position="230"/>
    </location>
</feature>
<dbReference type="InterPro" id="IPR001867">
    <property type="entry name" value="OmpR/PhoB-type_DNA-bd"/>
</dbReference>
<gene>
    <name evidence="10" type="ORF">ISU02_13440</name>
</gene>
<accession>A0ABR9ZUG6</accession>
<keyword evidence="11" id="KW-1185">Reference proteome</keyword>
<protein>
    <recommendedName>
        <fullName evidence="1">Stage 0 sporulation protein A homolog</fullName>
    </recommendedName>
</protein>
<dbReference type="Gene3D" id="1.10.10.10">
    <property type="entry name" value="Winged helix-like DNA-binding domain superfamily/Winged helix DNA-binding domain"/>
    <property type="match status" value="1"/>
</dbReference>
<comment type="function">
    <text evidence="5">May play the central regulatory role in sporulation. It may be an element of the effector pathway responsible for the activation of sporulation genes in response to nutritional stress. Spo0A may act in concert with spo0H (a sigma factor) to control the expression of some genes that are critical to the sporulation process.</text>
</comment>
<dbReference type="Gene3D" id="3.40.50.2300">
    <property type="match status" value="1"/>
</dbReference>
<dbReference type="SMART" id="SM00862">
    <property type="entry name" value="Trans_reg_C"/>
    <property type="match status" value="1"/>
</dbReference>
<evidence type="ECO:0000259" key="9">
    <source>
        <dbReference type="PROSITE" id="PS51755"/>
    </source>
</evidence>
<dbReference type="Proteomes" id="UP000614200">
    <property type="component" value="Unassembled WGS sequence"/>
</dbReference>
<dbReference type="InterPro" id="IPR011006">
    <property type="entry name" value="CheY-like_superfamily"/>
</dbReference>
<dbReference type="CDD" id="cd00383">
    <property type="entry name" value="trans_reg_C"/>
    <property type="match status" value="1"/>
</dbReference>
<reference evidence="10 11" key="1">
    <citation type="submission" date="2020-11" db="EMBL/GenBank/DDBJ databases">
        <title>Fusibacter basophilias sp. nov.</title>
        <authorList>
            <person name="Qiu D."/>
        </authorList>
    </citation>
    <scope>NUCLEOTIDE SEQUENCE [LARGE SCALE GENOMIC DNA]</scope>
    <source>
        <strain evidence="10 11">Q10-2</strain>
    </source>
</reference>
<dbReference type="InterPro" id="IPR016032">
    <property type="entry name" value="Sig_transdc_resp-reg_C-effctor"/>
</dbReference>
<evidence type="ECO:0000256" key="5">
    <source>
        <dbReference type="ARBA" id="ARBA00024867"/>
    </source>
</evidence>
<dbReference type="PROSITE" id="PS50110">
    <property type="entry name" value="RESPONSE_REGULATORY"/>
    <property type="match status" value="1"/>
</dbReference>
<dbReference type="InterPro" id="IPR001789">
    <property type="entry name" value="Sig_transdc_resp-reg_receiver"/>
</dbReference>
<keyword evidence="4" id="KW-0804">Transcription</keyword>
<dbReference type="RefSeq" id="WP_194702363.1">
    <property type="nucleotide sequence ID" value="NZ_JADKNH010000008.1"/>
</dbReference>
<evidence type="ECO:0000313" key="11">
    <source>
        <dbReference type="Proteomes" id="UP000614200"/>
    </source>
</evidence>
<evidence type="ECO:0000259" key="8">
    <source>
        <dbReference type="PROSITE" id="PS50110"/>
    </source>
</evidence>
<feature type="domain" description="Response regulatory" evidence="8">
    <location>
        <begin position="3"/>
        <end position="116"/>
    </location>
</feature>
<sequence length="230" mass="26203">MEKILIIEDDQSIARLQKDYLEINGYEVAIEATGDLTKIIPMLENVNLIILDLMLPQGNGIDICKRIQSVKDVPIIIISAKDQDMDIVLGLGVGADDYMTKPFSTSELIARVKAHLRRYQKMKSAQEGSYDDSNIIIRDMVINEMTKTFSVMGEQLDLTPKEFEIIVLLAKNRGRVFSKEEIYERVWKYDSLGDAFTVTVHVKRIREKIEVVSPNTTFIETVWGVGYKIV</sequence>
<feature type="DNA-binding region" description="OmpR/PhoB-type" evidence="7">
    <location>
        <begin position="132"/>
        <end position="230"/>
    </location>
</feature>
<dbReference type="EMBL" id="JADKNH010000008">
    <property type="protein sequence ID" value="MBF4694119.1"/>
    <property type="molecule type" value="Genomic_DNA"/>
</dbReference>
<dbReference type="Gene3D" id="6.10.250.690">
    <property type="match status" value="1"/>
</dbReference>
<evidence type="ECO:0000256" key="4">
    <source>
        <dbReference type="ARBA" id="ARBA00023163"/>
    </source>
</evidence>
<keyword evidence="3 7" id="KW-0238">DNA-binding</keyword>
<evidence type="ECO:0000256" key="3">
    <source>
        <dbReference type="ARBA" id="ARBA00023125"/>
    </source>
</evidence>
<evidence type="ECO:0000256" key="1">
    <source>
        <dbReference type="ARBA" id="ARBA00018672"/>
    </source>
</evidence>
<dbReference type="PROSITE" id="PS51755">
    <property type="entry name" value="OMPR_PHOB"/>
    <property type="match status" value="1"/>
</dbReference>
<feature type="modified residue" description="4-aspartylphosphate" evidence="6">
    <location>
        <position position="52"/>
    </location>
</feature>
<evidence type="ECO:0000256" key="6">
    <source>
        <dbReference type="PROSITE-ProRule" id="PRU00169"/>
    </source>
</evidence>
<name>A0ABR9ZUG6_9FIRM</name>
<evidence type="ECO:0000256" key="2">
    <source>
        <dbReference type="ARBA" id="ARBA00023015"/>
    </source>
</evidence>
<dbReference type="InterPro" id="IPR036388">
    <property type="entry name" value="WH-like_DNA-bd_sf"/>
</dbReference>
<keyword evidence="2" id="KW-0805">Transcription regulation</keyword>
<dbReference type="SMART" id="SM00448">
    <property type="entry name" value="REC"/>
    <property type="match status" value="1"/>
</dbReference>
<dbReference type="SUPFAM" id="SSF52172">
    <property type="entry name" value="CheY-like"/>
    <property type="match status" value="1"/>
</dbReference>
<dbReference type="SUPFAM" id="SSF46894">
    <property type="entry name" value="C-terminal effector domain of the bipartite response regulators"/>
    <property type="match status" value="1"/>
</dbReference>
<dbReference type="PANTHER" id="PTHR48111">
    <property type="entry name" value="REGULATOR OF RPOS"/>
    <property type="match status" value="1"/>
</dbReference>
<comment type="caution">
    <text evidence="10">The sequence shown here is derived from an EMBL/GenBank/DDBJ whole genome shotgun (WGS) entry which is preliminary data.</text>
</comment>
<proteinExistence type="predicted"/>
<dbReference type="Pfam" id="PF00072">
    <property type="entry name" value="Response_reg"/>
    <property type="match status" value="1"/>
</dbReference>
<organism evidence="10 11">
    <name type="scientific">Fusibacter ferrireducens</name>
    <dbReference type="NCBI Taxonomy" id="2785058"/>
    <lineage>
        <taxon>Bacteria</taxon>
        <taxon>Bacillati</taxon>
        <taxon>Bacillota</taxon>
        <taxon>Clostridia</taxon>
        <taxon>Eubacteriales</taxon>
        <taxon>Eubacteriales Family XII. Incertae Sedis</taxon>
        <taxon>Fusibacter</taxon>
    </lineage>
</organism>
<dbReference type="InterPro" id="IPR039420">
    <property type="entry name" value="WalR-like"/>
</dbReference>
<evidence type="ECO:0000256" key="7">
    <source>
        <dbReference type="PROSITE-ProRule" id="PRU01091"/>
    </source>
</evidence>
<dbReference type="PANTHER" id="PTHR48111:SF2">
    <property type="entry name" value="RESPONSE REGULATOR SAER"/>
    <property type="match status" value="1"/>
</dbReference>
<dbReference type="Pfam" id="PF00486">
    <property type="entry name" value="Trans_reg_C"/>
    <property type="match status" value="1"/>
</dbReference>
<evidence type="ECO:0000313" key="10">
    <source>
        <dbReference type="EMBL" id="MBF4694119.1"/>
    </source>
</evidence>